<dbReference type="PANTHER" id="PTHR11113:SF14">
    <property type="entry name" value="N-ACETYLGLUCOSAMINE-6-PHOSPHATE DEACETYLASE"/>
    <property type="match status" value="1"/>
</dbReference>
<dbReference type="GO" id="GO:0008448">
    <property type="term" value="F:N-acetylglucosamine-6-phosphate deacetylase activity"/>
    <property type="evidence" value="ECO:0007669"/>
    <property type="project" value="UniProtKB-EC"/>
</dbReference>
<comment type="caution">
    <text evidence="3">The sequence shown here is derived from an EMBL/GenBank/DDBJ whole genome shotgun (WGS) entry which is preliminary data.</text>
</comment>
<reference evidence="3 4" key="1">
    <citation type="submission" date="2024-01" db="EMBL/GenBank/DDBJ databases">
        <authorList>
            <person name="Allen C."/>
            <person name="Tagirdzhanova G."/>
        </authorList>
    </citation>
    <scope>NUCLEOTIDE SEQUENCE [LARGE SCALE GENOMIC DNA]</scope>
    <source>
        <strain evidence="3 4">CBS 119000</strain>
    </source>
</reference>
<dbReference type="Gene3D" id="3.20.20.140">
    <property type="entry name" value="Metal-dependent hydrolases"/>
    <property type="match status" value="1"/>
</dbReference>
<accession>A0ABP0D3K6</accession>
<dbReference type="EMBL" id="CAWUON010000001">
    <property type="protein sequence ID" value="CAK7262800.1"/>
    <property type="molecule type" value="Genomic_DNA"/>
</dbReference>
<dbReference type="PANTHER" id="PTHR11113">
    <property type="entry name" value="N-ACETYLGLUCOSAMINE-6-PHOSPHATE DEACETYLASE"/>
    <property type="match status" value="1"/>
</dbReference>
<dbReference type="SUPFAM" id="SSF51338">
    <property type="entry name" value="Composite domain of metallo-dependent hydrolases"/>
    <property type="match status" value="1"/>
</dbReference>
<feature type="domain" description="Amidohydrolase-related" evidence="2">
    <location>
        <begin position="81"/>
        <end position="452"/>
    </location>
</feature>
<dbReference type="InterPro" id="IPR006680">
    <property type="entry name" value="Amidohydro-rel"/>
</dbReference>
<dbReference type="Proteomes" id="UP001642502">
    <property type="component" value="Unassembled WGS sequence"/>
</dbReference>
<evidence type="ECO:0000256" key="1">
    <source>
        <dbReference type="ARBA" id="ARBA00022801"/>
    </source>
</evidence>
<evidence type="ECO:0000313" key="3">
    <source>
        <dbReference type="EMBL" id="CAK7262800.1"/>
    </source>
</evidence>
<dbReference type="Pfam" id="PF01979">
    <property type="entry name" value="Amidohydro_1"/>
    <property type="match status" value="1"/>
</dbReference>
<keyword evidence="1 3" id="KW-0378">Hydrolase</keyword>
<keyword evidence="4" id="KW-1185">Reference proteome</keyword>
<dbReference type="EC" id="3.5.1.25" evidence="3"/>
<dbReference type="InterPro" id="IPR011059">
    <property type="entry name" value="Metal-dep_hydrolase_composite"/>
</dbReference>
<evidence type="ECO:0000259" key="2">
    <source>
        <dbReference type="Pfam" id="PF01979"/>
    </source>
</evidence>
<organism evidence="3 4">
    <name type="scientific">Sporothrix epigloea</name>
    <dbReference type="NCBI Taxonomy" id="1892477"/>
    <lineage>
        <taxon>Eukaryota</taxon>
        <taxon>Fungi</taxon>
        <taxon>Dikarya</taxon>
        <taxon>Ascomycota</taxon>
        <taxon>Pezizomycotina</taxon>
        <taxon>Sordariomycetes</taxon>
        <taxon>Sordariomycetidae</taxon>
        <taxon>Ophiostomatales</taxon>
        <taxon>Ophiostomataceae</taxon>
        <taxon>Sporothrix</taxon>
    </lineage>
</organism>
<dbReference type="SUPFAM" id="SSF51556">
    <property type="entry name" value="Metallo-dependent hydrolases"/>
    <property type="match status" value="1"/>
</dbReference>
<protein>
    <submittedName>
        <fullName evidence="3">N-acetyl-glucosamine-6-phosphate deacetylase</fullName>
        <ecNumber evidence="3">3.5.1.25</ecNumber>
    </submittedName>
</protein>
<evidence type="ECO:0000313" key="4">
    <source>
        <dbReference type="Proteomes" id="UP001642502"/>
    </source>
</evidence>
<proteinExistence type="predicted"/>
<gene>
    <name evidence="3" type="primary">NAG2</name>
    <name evidence="3" type="ORF">SEPCBS119000_000169</name>
</gene>
<dbReference type="InterPro" id="IPR032466">
    <property type="entry name" value="Metal_Hydrolase"/>
</dbReference>
<sequence>MPSLITASVPVSPIITTPSSPTAPGTRGITKITNCRLARGDQLVWEDLWISSTSGKIVGSQAAFYDDHVLPDETVDLGGRIVAPGMIECQLNGAFGFNFSSLFGDEGTPSSTYEKRLYELNRRLVQTGVTSYLPTVTSQTSELYHKVLPYLAPQRKEAKYGAESLGAHVEGPFLSPTKNGVHNPNVFREAKTVADVEAMYGIKNLAGDATDSTHQPAVRMITAAPEIGHMTDVVFPELRRRGIVCAIGHSEATYEQAAAAIAHGATMITHLFNAMRPLHHRNPGIFGVLGESSLVRFDSSTAANDDAVALSSRPYFGVIADGNHLHPTTVKIAYTTYPAGFILVTDAMHMVGCPDGPYDWTNGDREMRLVKNGRVLLLENSNTIAGSTITLIECVENFINWTGATIPQALQTVTSTPAAMLGLQGVKGSLDAGADADLLVLSAEDVLETPTSPTTAAVTDGASVVSKRLHVDEVWKFGQRVYQRL</sequence>
<name>A0ABP0D3K6_9PEZI</name>